<keyword evidence="11" id="KW-1185">Reference proteome</keyword>
<dbReference type="Gene3D" id="3.30.70.100">
    <property type="match status" value="1"/>
</dbReference>
<dbReference type="NCBIfam" id="TIGR01525">
    <property type="entry name" value="ATPase-IB_hvy"/>
    <property type="match status" value="1"/>
</dbReference>
<dbReference type="SUPFAM" id="SSF81665">
    <property type="entry name" value="Calcium ATPase, transmembrane domain M"/>
    <property type="match status" value="1"/>
</dbReference>
<dbReference type="SUPFAM" id="SSF56784">
    <property type="entry name" value="HAD-like"/>
    <property type="match status" value="1"/>
</dbReference>
<proteinExistence type="inferred from homology"/>
<dbReference type="PROSITE" id="PS00154">
    <property type="entry name" value="ATPASE_E1_E2"/>
    <property type="match status" value="1"/>
</dbReference>
<feature type="region of interest" description="Disordered" evidence="8">
    <location>
        <begin position="1"/>
        <end position="34"/>
    </location>
</feature>
<dbReference type="SFLD" id="SFLDG00002">
    <property type="entry name" value="C1.7:_P-type_atpase_like"/>
    <property type="match status" value="1"/>
</dbReference>
<feature type="transmembrane region" description="Helical" evidence="7">
    <location>
        <begin position="1190"/>
        <end position="1212"/>
    </location>
</feature>
<evidence type="ECO:0000256" key="1">
    <source>
        <dbReference type="ARBA" id="ARBA00004370"/>
    </source>
</evidence>
<dbReference type="GO" id="GO:0016887">
    <property type="term" value="F:ATP hydrolysis activity"/>
    <property type="evidence" value="ECO:0007669"/>
    <property type="project" value="InterPro"/>
</dbReference>
<dbReference type="NCBIfam" id="TIGR01511">
    <property type="entry name" value="ATPase-IB1_Cu"/>
    <property type="match status" value="1"/>
</dbReference>
<dbReference type="CDD" id="cd00371">
    <property type="entry name" value="HMA"/>
    <property type="match status" value="1"/>
</dbReference>
<dbReference type="InterPro" id="IPR018303">
    <property type="entry name" value="ATPase_P-typ_P_site"/>
</dbReference>
<name>A0A5N6L418_9ROSI</name>
<evidence type="ECO:0000313" key="11">
    <source>
        <dbReference type="Proteomes" id="UP000327013"/>
    </source>
</evidence>
<feature type="transmembrane region" description="Helical" evidence="7">
    <location>
        <begin position="1159"/>
        <end position="1184"/>
    </location>
</feature>
<comment type="similarity">
    <text evidence="7">Belongs to the cation transport ATPase (P-type) (TC 3.A.3) family. Type IB subfamily.</text>
</comment>
<feature type="region of interest" description="Disordered" evidence="8">
    <location>
        <begin position="377"/>
        <end position="416"/>
    </location>
</feature>
<protein>
    <recommendedName>
        <fullName evidence="9">HMA domain-containing protein</fullName>
    </recommendedName>
</protein>
<reference evidence="10 11" key="1">
    <citation type="submission" date="2019-06" db="EMBL/GenBank/DDBJ databases">
        <title>A chromosomal-level reference genome of Carpinus fangiana (Coryloideae, Betulaceae).</title>
        <authorList>
            <person name="Yang X."/>
            <person name="Wang Z."/>
            <person name="Zhang L."/>
            <person name="Hao G."/>
            <person name="Liu J."/>
            <person name="Yang Y."/>
        </authorList>
    </citation>
    <scope>NUCLEOTIDE SEQUENCE [LARGE SCALE GENOMIC DNA]</scope>
    <source>
        <strain evidence="10">Cfa_2016G</strain>
        <tissue evidence="10">Leaf</tissue>
    </source>
</reference>
<sequence length="1215" mass="128141">MGVGCCSSKPDAEDRRSLDAPDDPSSTPPGPSVQVGAGCDAPCCSRQDPSKLPDTDSVHGCGNDAEAPLKVTECCKPTQEVTTNQTPPKIGGCCGQDKISQTCALNNIPKQSTEASCNAQDKAENCGAARGSAMDAAPGGEDSCCATKEAAKPTVATKAASIVQKSSLTCCPSSSTKDGQVCSQDACLDFLAYAECRAALYQSNTSGLRQRVPCKTDHNSDGSDGTEVGHKSCSTHRRSVIDRYRAHLSAAGCFCKRVFGDAQLPPCCKPHRSPPSVKSLSSISTSQGLKQGGKVDCSSSKGCCDTKNKSPKTKGDSTTTLTSCSSSGQSAIKKAFCGVGSACCKPTNDEVPTTAADRKPRLVSVFSRDSPYVTKEAKCGPDPCGSSQESGAETLLGPRKKAPSSQDEHRSDAENPEAAEHVVISVGGMTCTGCATKIQKALQAQPGVSNVRVNLVQENAEFDAQTSKMAIEDILKESTRITGFEINKLIINSDSEVIEFAITRRTSDLQSLLLIPGVEDAEFVNSKKLKVTYDSTLIGARALLAAMGSSCTGLAPQSDPLLETGKKSLIALSLATLLATCLTIPVVVLAWGHYDVEKLIKSIVSLILATGVQLIAVREFYIPALRSLIRSHVVEMDMLVCVSITAAYVYSLVAFVFEMIYRPLKTEQFFETSTLLITLVLLGRVVAGLARVRAVSLVSMRSLLGGSAHLIEDGQVQEIDQQLLQWGDNFIVYPHAKIPTDGTVIEGASEVDESMLTGESIPVLKEAGLQIIAGTLNGSGSLTAKLTRLPGNNTVTEIAKLVEDASNSKPRLQDMADKVASYFVAVVGAIATIVLVTWIAVSIRGKGESGGSAIVTGVTYAIAVLAISCPCALGLAVPMVIVVANGVAARRGVVIKSAEALEAARKTTDVIFDKTGTLTTGELEVDAEEFFVEMDRTVALAKGLTQGNTHPVSLAVASHLQKYPTPATNLTDIRVIPGVGVEALFEQEKIRAGNPHWLNVQETPVVRRMIEQGMSILCIASQTELLAVYGLKSQIRPESLNIVHHLQGRNIKVHLVSGDETTAVHNLASTLGIGLDETSARTSPAGKRAYVRALIDQGRFVMFCGDGTNDAVAVAESHVGVQLGSTSDVTRATADVVLLAGLDGLLTFLDISQAAFKRIVFNFVWSALYNVFAILLASGALVVFSVPPAYAGLGEMVSVLPVIVVGLSMFLFNRS</sequence>
<dbReference type="Pfam" id="PF24534">
    <property type="entry name" value="HMA_PCA1"/>
    <property type="match status" value="1"/>
</dbReference>
<comment type="caution">
    <text evidence="10">The sequence shown here is derived from an EMBL/GenBank/DDBJ whole genome shotgun (WGS) entry which is preliminary data.</text>
</comment>
<dbReference type="InterPro" id="IPR001757">
    <property type="entry name" value="P_typ_ATPase"/>
</dbReference>
<feature type="domain" description="HMA" evidence="9">
    <location>
        <begin position="420"/>
        <end position="487"/>
    </location>
</feature>
<dbReference type="Pfam" id="PF00403">
    <property type="entry name" value="HMA"/>
    <property type="match status" value="1"/>
</dbReference>
<dbReference type="PROSITE" id="PS01047">
    <property type="entry name" value="HMA_1"/>
    <property type="match status" value="1"/>
</dbReference>
<keyword evidence="5 7" id="KW-1133">Transmembrane helix</keyword>
<dbReference type="AlphaFoldDB" id="A0A5N6L418"/>
<dbReference type="Proteomes" id="UP000327013">
    <property type="component" value="Unassembled WGS sequence"/>
</dbReference>
<evidence type="ECO:0000256" key="7">
    <source>
        <dbReference type="RuleBase" id="RU362081"/>
    </source>
</evidence>
<dbReference type="Pfam" id="PF00122">
    <property type="entry name" value="E1-E2_ATPase"/>
    <property type="match status" value="1"/>
</dbReference>
<dbReference type="InterPro" id="IPR036163">
    <property type="entry name" value="HMA_dom_sf"/>
</dbReference>
<dbReference type="InterPro" id="IPR008250">
    <property type="entry name" value="ATPase_P-typ_transduc_dom_A_sf"/>
</dbReference>
<organism evidence="10 11">
    <name type="scientific">Carpinus fangiana</name>
    <dbReference type="NCBI Taxonomy" id="176857"/>
    <lineage>
        <taxon>Eukaryota</taxon>
        <taxon>Viridiplantae</taxon>
        <taxon>Streptophyta</taxon>
        <taxon>Embryophyta</taxon>
        <taxon>Tracheophyta</taxon>
        <taxon>Spermatophyta</taxon>
        <taxon>Magnoliopsida</taxon>
        <taxon>eudicotyledons</taxon>
        <taxon>Gunneridae</taxon>
        <taxon>Pentapetalae</taxon>
        <taxon>rosids</taxon>
        <taxon>fabids</taxon>
        <taxon>Fagales</taxon>
        <taxon>Betulaceae</taxon>
        <taxon>Carpinus</taxon>
    </lineage>
</organism>
<dbReference type="GO" id="GO:0019829">
    <property type="term" value="F:ATPase-coupled monoatomic cation transmembrane transporter activity"/>
    <property type="evidence" value="ECO:0007669"/>
    <property type="project" value="InterPro"/>
</dbReference>
<evidence type="ECO:0000256" key="2">
    <source>
        <dbReference type="ARBA" id="ARBA00022692"/>
    </source>
</evidence>
<dbReference type="InterPro" id="IPR023299">
    <property type="entry name" value="ATPase_P-typ_cyto_dom_N"/>
</dbReference>
<dbReference type="InterPro" id="IPR059000">
    <property type="entry name" value="ATPase_P-type_domA"/>
</dbReference>
<accession>A0A5N6L418</accession>
<dbReference type="EMBL" id="VIBQ01000096">
    <property type="protein sequence ID" value="KAB8737499.1"/>
    <property type="molecule type" value="Genomic_DNA"/>
</dbReference>
<dbReference type="SUPFAM" id="SSF81653">
    <property type="entry name" value="Calcium ATPase, transduction domain A"/>
    <property type="match status" value="1"/>
</dbReference>
<dbReference type="GO" id="GO:0016020">
    <property type="term" value="C:membrane"/>
    <property type="evidence" value="ECO:0007669"/>
    <property type="project" value="UniProtKB-SubCell"/>
</dbReference>
<evidence type="ECO:0000256" key="5">
    <source>
        <dbReference type="ARBA" id="ARBA00022989"/>
    </source>
</evidence>
<dbReference type="SUPFAM" id="SSF55008">
    <property type="entry name" value="HMA, heavy metal-associated domain"/>
    <property type="match status" value="1"/>
</dbReference>
<dbReference type="GO" id="GO:0005524">
    <property type="term" value="F:ATP binding"/>
    <property type="evidence" value="ECO:0007669"/>
    <property type="project" value="UniProtKB-UniRule"/>
</dbReference>
<dbReference type="Pfam" id="PF00702">
    <property type="entry name" value="Hydrolase"/>
    <property type="match status" value="1"/>
</dbReference>
<keyword evidence="3 7" id="KW-0479">Metal-binding</keyword>
<dbReference type="FunFam" id="2.70.150.10:FF:000002">
    <property type="entry name" value="Copper-transporting ATPase 1, putative"/>
    <property type="match status" value="1"/>
</dbReference>
<evidence type="ECO:0000259" key="9">
    <source>
        <dbReference type="PROSITE" id="PS50846"/>
    </source>
</evidence>
<comment type="subcellular location">
    <subcellularLocation>
        <location evidence="1 7">Membrane</location>
    </subcellularLocation>
</comment>
<dbReference type="InterPro" id="IPR036412">
    <property type="entry name" value="HAD-like_sf"/>
</dbReference>
<dbReference type="Gene3D" id="3.40.50.1000">
    <property type="entry name" value="HAD superfamily/HAD-like"/>
    <property type="match status" value="1"/>
</dbReference>
<dbReference type="SFLD" id="SFLDF00027">
    <property type="entry name" value="p-type_atpase"/>
    <property type="match status" value="1"/>
</dbReference>
<feature type="transmembrane region" description="Helical" evidence="7">
    <location>
        <begin position="860"/>
        <end position="887"/>
    </location>
</feature>
<dbReference type="InterPro" id="IPR044492">
    <property type="entry name" value="P_typ_ATPase_HD_dom"/>
</dbReference>
<feature type="transmembrane region" description="Helical" evidence="7">
    <location>
        <begin position="673"/>
        <end position="692"/>
    </location>
</feature>
<dbReference type="GO" id="GO:0046872">
    <property type="term" value="F:metal ion binding"/>
    <property type="evidence" value="ECO:0007669"/>
    <property type="project" value="UniProtKB-KW"/>
</dbReference>
<dbReference type="InterPro" id="IPR027256">
    <property type="entry name" value="P-typ_ATPase_IB"/>
</dbReference>
<keyword evidence="4" id="KW-1278">Translocase</keyword>
<dbReference type="NCBIfam" id="TIGR01494">
    <property type="entry name" value="ATPase_P-type"/>
    <property type="match status" value="1"/>
</dbReference>
<dbReference type="InterPro" id="IPR023298">
    <property type="entry name" value="ATPase_P-typ_TM_dom_sf"/>
</dbReference>
<evidence type="ECO:0000256" key="8">
    <source>
        <dbReference type="SAM" id="MobiDB-lite"/>
    </source>
</evidence>
<dbReference type="InterPro" id="IPR006121">
    <property type="entry name" value="HMA_dom"/>
</dbReference>
<dbReference type="Gene3D" id="3.40.1110.10">
    <property type="entry name" value="Calcium-transporting ATPase, cytoplasmic domain N"/>
    <property type="match status" value="1"/>
</dbReference>
<keyword evidence="6 7" id="KW-0472">Membrane</keyword>
<dbReference type="InterPro" id="IPR017969">
    <property type="entry name" value="Heavy-metal-associated_CS"/>
</dbReference>
<feature type="compositionally biased region" description="Low complexity" evidence="8">
    <location>
        <begin position="274"/>
        <end position="286"/>
    </location>
</feature>
<keyword evidence="2 7" id="KW-0812">Transmembrane</keyword>
<dbReference type="PRINTS" id="PR00119">
    <property type="entry name" value="CATATPASE"/>
</dbReference>
<dbReference type="Gene3D" id="2.70.150.10">
    <property type="entry name" value="Calcium-transporting ATPase, cytoplasmic transduction domain A"/>
    <property type="match status" value="1"/>
</dbReference>
<dbReference type="PANTHER" id="PTHR46594:SF4">
    <property type="entry name" value="P-TYPE CATION-TRANSPORTING ATPASE"/>
    <property type="match status" value="1"/>
</dbReference>
<evidence type="ECO:0000256" key="4">
    <source>
        <dbReference type="ARBA" id="ARBA00022967"/>
    </source>
</evidence>
<evidence type="ECO:0000313" key="10">
    <source>
        <dbReference type="EMBL" id="KAB8737499.1"/>
    </source>
</evidence>
<dbReference type="InterPro" id="IPR023214">
    <property type="entry name" value="HAD_sf"/>
</dbReference>
<dbReference type="PANTHER" id="PTHR46594">
    <property type="entry name" value="P-TYPE CATION-TRANSPORTING ATPASE"/>
    <property type="match status" value="1"/>
</dbReference>
<dbReference type="PROSITE" id="PS50846">
    <property type="entry name" value="HMA_2"/>
    <property type="match status" value="1"/>
</dbReference>
<evidence type="ECO:0000256" key="6">
    <source>
        <dbReference type="ARBA" id="ARBA00023136"/>
    </source>
</evidence>
<evidence type="ECO:0000256" key="3">
    <source>
        <dbReference type="ARBA" id="ARBA00022723"/>
    </source>
</evidence>
<dbReference type="InterPro" id="IPR056236">
    <property type="entry name" value="HMA_PCA1"/>
</dbReference>
<feature type="transmembrane region" description="Helical" evidence="7">
    <location>
        <begin position="568"/>
        <end position="593"/>
    </location>
</feature>
<feature type="region of interest" description="Disordered" evidence="8">
    <location>
        <begin position="272"/>
        <end position="323"/>
    </location>
</feature>
<feature type="transmembrane region" description="Helical" evidence="7">
    <location>
        <begin position="638"/>
        <end position="661"/>
    </location>
</feature>
<keyword evidence="7" id="KW-0547">Nucleotide-binding</keyword>
<gene>
    <name evidence="10" type="ORF">FH972_026458</name>
</gene>
<dbReference type="OrthoDB" id="432719at2759"/>
<keyword evidence="7" id="KW-0067">ATP-binding</keyword>
<dbReference type="SFLD" id="SFLDS00003">
    <property type="entry name" value="Haloacid_Dehalogenase"/>
    <property type="match status" value="1"/>
</dbReference>
<feature type="compositionally biased region" description="Basic and acidic residues" evidence="8">
    <location>
        <begin position="10"/>
        <end position="19"/>
    </location>
</feature>
<feature type="transmembrane region" description="Helical" evidence="7">
    <location>
        <begin position="819"/>
        <end position="840"/>
    </location>
</feature>